<dbReference type="GO" id="GO:0046872">
    <property type="term" value="F:metal ion binding"/>
    <property type="evidence" value="ECO:0007669"/>
    <property type="project" value="UniProtKB-KW"/>
</dbReference>
<dbReference type="PANTHER" id="PTHR43048:SF3">
    <property type="entry name" value="METHYLMALONYL-COA EPIMERASE, MITOCHONDRIAL"/>
    <property type="match status" value="1"/>
</dbReference>
<evidence type="ECO:0000256" key="1">
    <source>
        <dbReference type="ARBA" id="ARBA00022723"/>
    </source>
</evidence>
<dbReference type="GO" id="GO:0004493">
    <property type="term" value="F:methylmalonyl-CoA epimerase activity"/>
    <property type="evidence" value="ECO:0007669"/>
    <property type="project" value="TreeGrafter"/>
</dbReference>
<dbReference type="InterPro" id="IPR037523">
    <property type="entry name" value="VOC_core"/>
</dbReference>
<dbReference type="Gene3D" id="3.10.180.10">
    <property type="entry name" value="2,3-Dihydroxybiphenyl 1,2-Dioxygenase, domain 1"/>
    <property type="match status" value="1"/>
</dbReference>
<dbReference type="EMBL" id="AP013063">
    <property type="protein sequence ID" value="BAO36752.1"/>
    <property type="molecule type" value="Genomic_DNA"/>
</dbReference>
<dbReference type="RefSeq" id="WP_041037663.1">
    <property type="nucleotide sequence ID" value="NZ_AP013063.1"/>
</dbReference>
<dbReference type="InterPro" id="IPR051785">
    <property type="entry name" value="MMCE/EMCE_epimerase"/>
</dbReference>
<evidence type="ECO:0000259" key="2">
    <source>
        <dbReference type="PROSITE" id="PS51819"/>
    </source>
</evidence>
<dbReference type="Pfam" id="PF00903">
    <property type="entry name" value="Glyoxalase"/>
    <property type="match status" value="1"/>
</dbReference>
<dbReference type="InterPro" id="IPR029068">
    <property type="entry name" value="Glyas_Bleomycin-R_OHBP_Dase"/>
</dbReference>
<dbReference type="PANTHER" id="PTHR43048">
    <property type="entry name" value="METHYLMALONYL-COA EPIMERASE"/>
    <property type="match status" value="1"/>
</dbReference>
<dbReference type="AlphaFoldDB" id="A0AAT9F5L4"/>
<dbReference type="SUPFAM" id="SSF54593">
    <property type="entry name" value="Glyoxalase/Bleomycin resistance protein/Dihydroxybiphenyl dioxygenase"/>
    <property type="match status" value="1"/>
</dbReference>
<dbReference type="PROSITE" id="PS51819">
    <property type="entry name" value="VOC"/>
    <property type="match status" value="1"/>
</dbReference>
<feature type="domain" description="VOC" evidence="2">
    <location>
        <begin position="7"/>
        <end position="129"/>
    </location>
</feature>
<dbReference type="GO" id="GO:0046491">
    <property type="term" value="P:L-methylmalonyl-CoA metabolic process"/>
    <property type="evidence" value="ECO:0007669"/>
    <property type="project" value="TreeGrafter"/>
</dbReference>
<reference evidence="3" key="1">
    <citation type="journal article" date="2014" name="Genome Biol. Evol.">
        <title>Genome evolution and plasticity of Serratia marcescens, an important multidrug-resistant nosocomial pathogen.</title>
        <authorList>
            <person name="Iguchi A."/>
            <person name="Nagaya Y."/>
            <person name="Pradel E."/>
            <person name="Ooka T."/>
            <person name="Ogura Y."/>
            <person name="Katsura K."/>
            <person name="Kurokawa K."/>
            <person name="Oshima K."/>
            <person name="Hattori M."/>
            <person name="Parkhill J."/>
            <person name="Sebaihia M."/>
            <person name="Coulthurst S.J."/>
            <person name="Gotoh N."/>
            <person name="Thomson N.R."/>
            <person name="Ewbank J.J."/>
            <person name="Hayashi T."/>
        </authorList>
    </citation>
    <scope>NUCLEOTIDE SEQUENCE</scope>
    <source>
        <strain evidence="3">SM39</strain>
    </source>
</reference>
<dbReference type="InterPro" id="IPR004360">
    <property type="entry name" value="Glyas_Fos-R_dOase_dom"/>
</dbReference>
<evidence type="ECO:0000313" key="3">
    <source>
        <dbReference type="EMBL" id="BAO36752.1"/>
    </source>
</evidence>
<organism evidence="3">
    <name type="scientific">Serratia marcescens SM39</name>
    <dbReference type="NCBI Taxonomy" id="1334564"/>
    <lineage>
        <taxon>Bacteria</taxon>
        <taxon>Pseudomonadati</taxon>
        <taxon>Pseudomonadota</taxon>
        <taxon>Gammaproteobacteria</taxon>
        <taxon>Enterobacterales</taxon>
        <taxon>Yersiniaceae</taxon>
        <taxon>Serratia</taxon>
    </lineage>
</organism>
<dbReference type="CDD" id="cd06587">
    <property type="entry name" value="VOC"/>
    <property type="match status" value="1"/>
</dbReference>
<protein>
    <recommendedName>
        <fullName evidence="2">VOC domain-containing protein</fullName>
    </recommendedName>
</protein>
<name>A0AAT9F5L4_SERMA</name>
<sequence length="130" mass="14162">MAHRINGLMHVGLRCADIERAAGFYRSLGFEPRQTLALGGSVAVQFLQLGELTLELYQLPDEGLTRSPSAYGIDHIALRVIDLAATQRWLAELGYPVIEGPTLQPSGANGVRYLMIAGPDGERVEFSQPL</sequence>
<accession>A0AAT9F5L4</accession>
<keyword evidence="1" id="KW-0479">Metal-binding</keyword>
<gene>
    <name evidence="3" type="ORF">SM39_4839</name>
</gene>
<proteinExistence type="predicted"/>
<dbReference type="KEGG" id="smar:SM39_4839"/>